<gene>
    <name evidence="1" type="ORF">HGA03_06440</name>
</gene>
<dbReference type="RefSeq" id="WP_168629401.1">
    <property type="nucleotide sequence ID" value="NZ_BONL01000012.1"/>
</dbReference>
<dbReference type="Pfam" id="PF06013">
    <property type="entry name" value="WXG100"/>
    <property type="match status" value="1"/>
</dbReference>
<proteinExistence type="predicted"/>
<dbReference type="InterPro" id="IPR010310">
    <property type="entry name" value="T7SS_ESAT-6-like"/>
</dbReference>
<keyword evidence="2" id="KW-1185">Reference proteome</keyword>
<evidence type="ECO:0000313" key="2">
    <source>
        <dbReference type="Proteomes" id="UP000581206"/>
    </source>
</evidence>
<name>A0A7X6KUM3_9CELL</name>
<dbReference type="Gene3D" id="1.10.287.1060">
    <property type="entry name" value="ESAT-6-like"/>
    <property type="match status" value="1"/>
</dbReference>
<dbReference type="InterPro" id="IPR036689">
    <property type="entry name" value="ESAT-6-like_sf"/>
</dbReference>
<dbReference type="AlphaFoldDB" id="A0A7X6KUM3"/>
<organism evidence="1 2">
    <name type="scientific">Cellulomonas denverensis</name>
    <dbReference type="NCBI Taxonomy" id="264297"/>
    <lineage>
        <taxon>Bacteria</taxon>
        <taxon>Bacillati</taxon>
        <taxon>Actinomycetota</taxon>
        <taxon>Actinomycetes</taxon>
        <taxon>Micrococcales</taxon>
        <taxon>Cellulomonadaceae</taxon>
        <taxon>Cellulomonas</taxon>
    </lineage>
</organism>
<evidence type="ECO:0000313" key="1">
    <source>
        <dbReference type="EMBL" id="NKY22303.1"/>
    </source>
</evidence>
<dbReference type="SUPFAM" id="SSF140453">
    <property type="entry name" value="EsxAB dimer-like"/>
    <property type="match status" value="1"/>
</dbReference>
<dbReference type="EMBL" id="JAAXOX010000002">
    <property type="protein sequence ID" value="NKY22303.1"/>
    <property type="molecule type" value="Genomic_DNA"/>
</dbReference>
<dbReference type="Proteomes" id="UP000581206">
    <property type="component" value="Unassembled WGS sequence"/>
</dbReference>
<reference evidence="1 2" key="1">
    <citation type="submission" date="2020-04" db="EMBL/GenBank/DDBJ databases">
        <title>MicrobeNet Type strains.</title>
        <authorList>
            <person name="Nicholson A.C."/>
        </authorList>
    </citation>
    <scope>NUCLEOTIDE SEQUENCE [LARGE SCALE GENOMIC DNA]</scope>
    <source>
        <strain evidence="1 2">ATCC BAA-788</strain>
    </source>
</reference>
<accession>A0A7X6KUM3</accession>
<sequence>MANMNVSYDEIESAANQLITGKGQLEDQLMQLRTFISTLVSSGFVTDQASGAFNETYGNFDTAAKSTISNLDILAQNLRQTAQILKDTDTQIASQLRS</sequence>
<protein>
    <submittedName>
        <fullName evidence="1">WXG100 family type VII secretion target</fullName>
    </submittedName>
</protein>
<comment type="caution">
    <text evidence="1">The sequence shown here is derived from an EMBL/GenBank/DDBJ whole genome shotgun (WGS) entry which is preliminary data.</text>
</comment>